<name>S4NNF1_9NEOP</name>
<feature type="transmembrane region" description="Helical" evidence="1">
    <location>
        <begin position="12"/>
        <end position="32"/>
    </location>
</feature>
<reference evidence="2" key="2">
    <citation type="submission" date="2013-05" db="EMBL/GenBank/DDBJ databases">
        <authorList>
            <person name="Carter J.-M."/>
            <person name="Baker S.C."/>
            <person name="Pink R."/>
            <person name="Carter D.R.F."/>
            <person name="Collins A."/>
            <person name="Tomlin J."/>
            <person name="Gibbs M."/>
            <person name="Breuker C.J."/>
        </authorList>
    </citation>
    <scope>NUCLEOTIDE SEQUENCE</scope>
    <source>
        <tissue evidence="2">Ovary</tissue>
    </source>
</reference>
<keyword evidence="1" id="KW-0472">Membrane</keyword>
<evidence type="ECO:0000256" key="1">
    <source>
        <dbReference type="SAM" id="Phobius"/>
    </source>
</evidence>
<evidence type="ECO:0000313" key="2">
    <source>
        <dbReference type="EMBL" id="JAA78604.1"/>
    </source>
</evidence>
<protein>
    <submittedName>
        <fullName evidence="2">Uncharacterized protein</fullName>
    </submittedName>
</protein>
<dbReference type="EMBL" id="GAIX01013956">
    <property type="protein sequence ID" value="JAA78604.1"/>
    <property type="molecule type" value="Transcribed_RNA"/>
</dbReference>
<sequence length="68" mass="8224">MRAHNHPYWRMFVCDYYACLFNICLLFGLILLERCLKYNDVNFQQIQVVLLGSLTIECFLNEQNYLRV</sequence>
<dbReference type="AlphaFoldDB" id="S4NNF1"/>
<keyword evidence="1" id="KW-1133">Transmembrane helix</keyword>
<keyword evidence="1" id="KW-0812">Transmembrane</keyword>
<organism evidence="2">
    <name type="scientific">Pararge aegeria</name>
    <name type="common">speckled wood butterfly</name>
    <dbReference type="NCBI Taxonomy" id="116150"/>
    <lineage>
        <taxon>Eukaryota</taxon>
        <taxon>Metazoa</taxon>
        <taxon>Ecdysozoa</taxon>
        <taxon>Arthropoda</taxon>
        <taxon>Hexapoda</taxon>
        <taxon>Insecta</taxon>
        <taxon>Pterygota</taxon>
        <taxon>Neoptera</taxon>
        <taxon>Endopterygota</taxon>
        <taxon>Lepidoptera</taxon>
        <taxon>Glossata</taxon>
        <taxon>Ditrysia</taxon>
        <taxon>Papilionoidea</taxon>
        <taxon>Nymphalidae</taxon>
        <taxon>Satyrinae</taxon>
        <taxon>Satyrini</taxon>
        <taxon>Parargina</taxon>
        <taxon>Pararge</taxon>
    </lineage>
</organism>
<proteinExistence type="predicted"/>
<reference evidence="2" key="1">
    <citation type="journal article" date="2013" name="BMC Genomics">
        <title>Unscrambling butterfly oogenesis.</title>
        <authorList>
            <person name="Carter J.M."/>
            <person name="Baker S.C."/>
            <person name="Pink R."/>
            <person name="Carter D.R."/>
            <person name="Collins A."/>
            <person name="Tomlin J."/>
            <person name="Gibbs M."/>
            <person name="Breuker C.J."/>
        </authorList>
    </citation>
    <scope>NUCLEOTIDE SEQUENCE</scope>
    <source>
        <tissue evidence="2">Ovary</tissue>
    </source>
</reference>
<accession>S4NNF1</accession>